<organism evidence="1 2">
    <name type="scientific">Mycolicibacter heraklionensis</name>
    <dbReference type="NCBI Taxonomy" id="512402"/>
    <lineage>
        <taxon>Bacteria</taxon>
        <taxon>Bacillati</taxon>
        <taxon>Actinomycetota</taxon>
        <taxon>Actinomycetes</taxon>
        <taxon>Mycobacteriales</taxon>
        <taxon>Mycobacteriaceae</taxon>
        <taxon>Mycolicibacter</taxon>
    </lineage>
</organism>
<reference evidence="1 2" key="1">
    <citation type="submission" date="2015-05" db="EMBL/GenBank/DDBJ databases">
        <title>Genome sequence of Mycobacterium heraklionense Davo strain.</title>
        <authorList>
            <person name="Greninger A.L."/>
            <person name="Cunningham G."/>
            <person name="Miller S."/>
        </authorList>
    </citation>
    <scope>NUCLEOTIDE SEQUENCE [LARGE SCALE GENOMIC DNA]</scope>
    <source>
        <strain evidence="1 2">Davo</strain>
    </source>
</reference>
<evidence type="ECO:0000313" key="2">
    <source>
        <dbReference type="Proteomes" id="UP000036464"/>
    </source>
</evidence>
<sequence>MTAPDVSLFPEIPADAGLWTAPMRRPAPPAPTVDCHIADCQRCLVEQLAAELALADPYVDAGWSADVVHHFRARKLIERGWRPTQEDRS</sequence>
<dbReference type="EMBL" id="LDPO01000001">
    <property type="protein sequence ID" value="KLO31602.1"/>
    <property type="molecule type" value="Genomic_DNA"/>
</dbReference>
<accession>A0ABR5FKS1</accession>
<dbReference type="Proteomes" id="UP000036464">
    <property type="component" value="Unassembled WGS sequence"/>
</dbReference>
<name>A0ABR5FKS1_9MYCO</name>
<comment type="caution">
    <text evidence="1">The sequence shown here is derived from an EMBL/GenBank/DDBJ whole genome shotgun (WGS) entry which is preliminary data.</text>
</comment>
<evidence type="ECO:0000313" key="1">
    <source>
        <dbReference type="EMBL" id="KLO31602.1"/>
    </source>
</evidence>
<gene>
    <name evidence="1" type="ORF">ABW16_01885</name>
</gene>
<protein>
    <recommendedName>
        <fullName evidence="3">Oxidoreductase</fullName>
    </recommendedName>
</protein>
<dbReference type="RefSeq" id="WP_047317388.1">
    <property type="nucleotide sequence ID" value="NZ_LDPO01000001.1"/>
</dbReference>
<proteinExistence type="predicted"/>
<keyword evidence="2" id="KW-1185">Reference proteome</keyword>
<evidence type="ECO:0008006" key="3">
    <source>
        <dbReference type="Google" id="ProtNLM"/>
    </source>
</evidence>